<dbReference type="InParanoid" id="A0A024G696"/>
<dbReference type="InterPro" id="IPR010625">
    <property type="entry name" value="CHCH"/>
</dbReference>
<evidence type="ECO:0000256" key="1">
    <source>
        <dbReference type="ARBA" id="ARBA00023157"/>
    </source>
</evidence>
<organism evidence="4 5">
    <name type="scientific">Albugo candida</name>
    <dbReference type="NCBI Taxonomy" id="65357"/>
    <lineage>
        <taxon>Eukaryota</taxon>
        <taxon>Sar</taxon>
        <taxon>Stramenopiles</taxon>
        <taxon>Oomycota</taxon>
        <taxon>Peronosporomycetes</taxon>
        <taxon>Albuginales</taxon>
        <taxon>Albuginaceae</taxon>
        <taxon>Albugo</taxon>
    </lineage>
</organism>
<dbReference type="AlphaFoldDB" id="A0A024G696"/>
<feature type="region of interest" description="Disordered" evidence="2">
    <location>
        <begin position="77"/>
        <end position="108"/>
    </location>
</feature>
<evidence type="ECO:0000256" key="2">
    <source>
        <dbReference type="SAM" id="MobiDB-lite"/>
    </source>
</evidence>
<feature type="domain" description="CHCH" evidence="3">
    <location>
        <begin position="108"/>
        <end position="142"/>
    </location>
</feature>
<reference evidence="4 5" key="1">
    <citation type="submission" date="2012-05" db="EMBL/GenBank/DDBJ databases">
        <title>Recombination and specialization in a pathogen metapopulation.</title>
        <authorList>
            <person name="Gardiner A."/>
            <person name="Kemen E."/>
            <person name="Schultz-Larsen T."/>
            <person name="MacLean D."/>
            <person name="Van Oosterhout C."/>
            <person name="Jones J.D.G."/>
        </authorList>
    </citation>
    <scope>NUCLEOTIDE SEQUENCE [LARGE SCALE GENOMIC DNA]</scope>
    <source>
        <strain evidence="4 5">Ac Nc2</strain>
    </source>
</reference>
<keyword evidence="1" id="KW-1015">Disulfide bond</keyword>
<dbReference type="OrthoDB" id="1106148at2759"/>
<dbReference type="PANTHER" id="PTHR13523:SF2">
    <property type="entry name" value="COILED-COIL-HELIX-COILED-COIL-HELIX DOMAIN CONTAINING 2, ISOFORM A-RELATED"/>
    <property type="match status" value="1"/>
</dbReference>
<dbReference type="PANTHER" id="PTHR13523">
    <property type="entry name" value="COILED-COIL-HELIX-COILED-COIL-HELIX DOMAIN CONTAINING 2/NUR77"/>
    <property type="match status" value="1"/>
</dbReference>
<comment type="caution">
    <text evidence="4">The sequence shown here is derived from an EMBL/GenBank/DDBJ whole genome shotgun (WGS) entry which is preliminary data.</text>
</comment>
<gene>
    <name evidence="4" type="ORF">BN9_026140</name>
</gene>
<sequence>MGRSRRSAPSPQRRASPSSASKRQAPPPARTASAQAPAHASQSSSGGMMSGLMGTVAQGMAFGTGSAMAHRAVGAVANSFGGSDNSSEGPAVVNEQASQQSDNSANACSPDQNAFLQCLNANVNDISSCQFYLDKFNQCKQQSAYM</sequence>
<dbReference type="InterPro" id="IPR009069">
    <property type="entry name" value="Cys_alpha_HP_mot_SF"/>
</dbReference>
<dbReference type="GO" id="GO:0005739">
    <property type="term" value="C:mitochondrion"/>
    <property type="evidence" value="ECO:0007669"/>
    <property type="project" value="TreeGrafter"/>
</dbReference>
<feature type="compositionally biased region" description="Polar residues" evidence="2">
    <location>
        <begin position="95"/>
        <end position="108"/>
    </location>
</feature>
<dbReference type="GO" id="GO:0005634">
    <property type="term" value="C:nucleus"/>
    <property type="evidence" value="ECO:0007669"/>
    <property type="project" value="TreeGrafter"/>
</dbReference>
<dbReference type="GO" id="GO:0007005">
    <property type="term" value="P:mitochondrion organization"/>
    <property type="evidence" value="ECO:0007669"/>
    <property type="project" value="InterPro"/>
</dbReference>
<name>A0A024G696_9STRA</name>
<dbReference type="EMBL" id="CAIX01000025">
    <property type="protein sequence ID" value="CCI41830.1"/>
    <property type="molecule type" value="Genomic_DNA"/>
</dbReference>
<dbReference type="Proteomes" id="UP000053237">
    <property type="component" value="Unassembled WGS sequence"/>
</dbReference>
<evidence type="ECO:0000259" key="3">
    <source>
        <dbReference type="Pfam" id="PF06747"/>
    </source>
</evidence>
<dbReference type="InterPro" id="IPR055304">
    <property type="entry name" value="CHCHD2/10-like"/>
</dbReference>
<accession>A0A024G696</accession>
<evidence type="ECO:0000313" key="4">
    <source>
        <dbReference type="EMBL" id="CCI41830.1"/>
    </source>
</evidence>
<dbReference type="Pfam" id="PF06747">
    <property type="entry name" value="CHCH"/>
    <property type="match status" value="1"/>
</dbReference>
<evidence type="ECO:0000313" key="5">
    <source>
        <dbReference type="Proteomes" id="UP000053237"/>
    </source>
</evidence>
<protein>
    <recommendedName>
        <fullName evidence="3">CHCH domain-containing protein</fullName>
    </recommendedName>
</protein>
<feature type="compositionally biased region" description="Low complexity" evidence="2">
    <location>
        <begin position="7"/>
        <end position="52"/>
    </location>
</feature>
<dbReference type="STRING" id="65357.A0A024G696"/>
<dbReference type="SUPFAM" id="SSF47072">
    <property type="entry name" value="Cysteine alpha-hairpin motif"/>
    <property type="match status" value="1"/>
</dbReference>
<proteinExistence type="predicted"/>
<keyword evidence="5" id="KW-1185">Reference proteome</keyword>
<feature type="region of interest" description="Disordered" evidence="2">
    <location>
        <begin position="1"/>
        <end position="52"/>
    </location>
</feature>